<evidence type="ECO:0000313" key="9">
    <source>
        <dbReference type="Proteomes" id="UP000677668"/>
    </source>
</evidence>
<evidence type="ECO:0000256" key="3">
    <source>
        <dbReference type="ARBA" id="ARBA00011892"/>
    </source>
</evidence>
<dbReference type="NCBIfam" id="TIGR02644">
    <property type="entry name" value="Y_phosphoryl"/>
    <property type="match status" value="1"/>
</dbReference>
<dbReference type="PROSITE" id="PS00647">
    <property type="entry name" value="THYMID_PHOSPHORYLASE"/>
    <property type="match status" value="1"/>
</dbReference>
<evidence type="ECO:0000259" key="7">
    <source>
        <dbReference type="SMART" id="SM00941"/>
    </source>
</evidence>
<dbReference type="SUPFAM" id="SSF54680">
    <property type="entry name" value="Pyrimidine nucleoside phosphorylase C-terminal domain"/>
    <property type="match status" value="1"/>
</dbReference>
<dbReference type="InterPro" id="IPR018090">
    <property type="entry name" value="Pyrmidine_PPas_bac/euk"/>
</dbReference>
<dbReference type="Gene3D" id="3.90.1170.30">
    <property type="entry name" value="Pyrimidine nucleoside phosphorylase-like, C-terminal domain"/>
    <property type="match status" value="1"/>
</dbReference>
<dbReference type="PANTHER" id="PTHR10515">
    <property type="entry name" value="THYMIDINE PHOSPHORYLASE"/>
    <property type="match status" value="1"/>
</dbReference>
<comment type="subunit">
    <text evidence="2">Homodimer.</text>
</comment>
<dbReference type="InterPro" id="IPR036566">
    <property type="entry name" value="PYNP-like_C_sf"/>
</dbReference>
<evidence type="ECO:0000313" key="8">
    <source>
        <dbReference type="EMBL" id="QUV94837.1"/>
    </source>
</evidence>
<dbReference type="Proteomes" id="UP000677668">
    <property type="component" value="Chromosome 1"/>
</dbReference>
<dbReference type="EC" id="2.4.2.4" evidence="3"/>
<accession>A0ABX8B407</accession>
<keyword evidence="4 8" id="KW-0328">Glycosyltransferase</keyword>
<protein>
    <recommendedName>
        <fullName evidence="3">thymidine phosphorylase</fullName>
        <ecNumber evidence="3">2.4.2.4</ecNumber>
    </recommendedName>
</protein>
<dbReference type="SUPFAM" id="SSF47648">
    <property type="entry name" value="Nucleoside phosphorylase/phosphoribosyltransferase N-terminal domain"/>
    <property type="match status" value="1"/>
</dbReference>
<evidence type="ECO:0000256" key="4">
    <source>
        <dbReference type="ARBA" id="ARBA00022676"/>
    </source>
</evidence>
<dbReference type="SMART" id="SM00941">
    <property type="entry name" value="PYNP_C"/>
    <property type="match status" value="1"/>
</dbReference>
<dbReference type="InterPro" id="IPR013102">
    <property type="entry name" value="PYNP_C"/>
</dbReference>
<evidence type="ECO:0000256" key="5">
    <source>
        <dbReference type="ARBA" id="ARBA00022679"/>
    </source>
</evidence>
<dbReference type="Gene3D" id="1.20.970.10">
    <property type="entry name" value="Transferase, Pyrimidine Nucleoside Phosphorylase, Chain C"/>
    <property type="match status" value="1"/>
</dbReference>
<dbReference type="PANTHER" id="PTHR10515:SF0">
    <property type="entry name" value="THYMIDINE PHOSPHORYLASE"/>
    <property type="match status" value="1"/>
</dbReference>
<keyword evidence="5 8" id="KW-0808">Transferase</keyword>
<dbReference type="InterPro" id="IPR000053">
    <property type="entry name" value="Thymidine/pyrmidine_PPase"/>
</dbReference>
<dbReference type="NCBIfam" id="NF004490">
    <property type="entry name" value="PRK05820.1"/>
    <property type="match status" value="1"/>
</dbReference>
<dbReference type="Gene3D" id="3.40.1030.10">
    <property type="entry name" value="Nucleoside phosphorylase/phosphoribosyltransferase catalytic domain"/>
    <property type="match status" value="1"/>
</dbReference>
<organism evidence="8 9">
    <name type="scientific">Chloracidobacterium sp. N</name>
    <dbReference type="NCBI Taxonomy" id="2821540"/>
    <lineage>
        <taxon>Bacteria</taxon>
        <taxon>Pseudomonadati</taxon>
        <taxon>Acidobacteriota</taxon>
        <taxon>Terriglobia</taxon>
        <taxon>Terriglobales</taxon>
        <taxon>Acidobacteriaceae</taxon>
        <taxon>Chloracidobacterium</taxon>
        <taxon>Chloracidobacterium aggregatum</taxon>
    </lineage>
</organism>
<evidence type="ECO:0000256" key="6">
    <source>
        <dbReference type="ARBA" id="ARBA00048550"/>
    </source>
</evidence>
<gene>
    <name evidence="8" type="ORF">J8C05_05205</name>
</gene>
<comment type="catalytic activity">
    <reaction evidence="6">
        <text>thymidine + phosphate = 2-deoxy-alpha-D-ribose 1-phosphate + thymine</text>
        <dbReference type="Rhea" id="RHEA:16037"/>
        <dbReference type="ChEBI" id="CHEBI:17748"/>
        <dbReference type="ChEBI" id="CHEBI:17821"/>
        <dbReference type="ChEBI" id="CHEBI:43474"/>
        <dbReference type="ChEBI" id="CHEBI:57259"/>
        <dbReference type="EC" id="2.4.2.4"/>
    </reaction>
</comment>
<dbReference type="Pfam" id="PF00591">
    <property type="entry name" value="Glycos_transf_3"/>
    <property type="match status" value="1"/>
</dbReference>
<dbReference type="InterPro" id="IPR017872">
    <property type="entry name" value="Pyrmidine_PPase_CS"/>
</dbReference>
<dbReference type="EMBL" id="CP072642">
    <property type="protein sequence ID" value="QUV94837.1"/>
    <property type="molecule type" value="Genomic_DNA"/>
</dbReference>
<dbReference type="InterPro" id="IPR017459">
    <property type="entry name" value="Glycosyl_Trfase_fam3_N_dom"/>
</dbReference>
<proteinExistence type="inferred from homology"/>
<dbReference type="Pfam" id="PF07831">
    <property type="entry name" value="PYNP_C"/>
    <property type="match status" value="1"/>
</dbReference>
<dbReference type="PIRSF" id="PIRSF000478">
    <property type="entry name" value="TP_PyNP"/>
    <property type="match status" value="1"/>
</dbReference>
<name>A0ABX8B407_9BACT</name>
<feature type="domain" description="Pyrimidine nucleoside phosphorylase C-terminal" evidence="7">
    <location>
        <begin position="347"/>
        <end position="421"/>
    </location>
</feature>
<dbReference type="InterPro" id="IPR035902">
    <property type="entry name" value="Nuc_phospho_transferase"/>
</dbReference>
<dbReference type="GO" id="GO:0009032">
    <property type="term" value="F:thymidine phosphorylase activity"/>
    <property type="evidence" value="ECO:0007669"/>
    <property type="project" value="UniProtKB-EC"/>
</dbReference>
<reference evidence="8 9" key="1">
    <citation type="submission" date="2021-03" db="EMBL/GenBank/DDBJ databases">
        <title>Genomic and phenotypic characterization of Chloracidobacterium isolates provides evidence for multiple species.</title>
        <authorList>
            <person name="Saini M.K."/>
            <person name="Costas A.M.G."/>
            <person name="Tank M."/>
            <person name="Bryant D.A."/>
        </authorList>
    </citation>
    <scope>NUCLEOTIDE SEQUENCE [LARGE SCALE GENOMIC DNA]</scope>
    <source>
        <strain evidence="8 9">N</strain>
    </source>
</reference>
<dbReference type="Pfam" id="PF02885">
    <property type="entry name" value="Glycos_trans_3N"/>
    <property type="match status" value="1"/>
</dbReference>
<keyword evidence="9" id="KW-1185">Reference proteome</keyword>
<sequence>MPTTVELIRHKREGGELSAADIAALVAGYTQGNIPDYQMAAFLMAAFLRGMTIAETRALTEAMLHSGEVVDFSHLPQAKVDKHSTGGVGDKTSLALAPIVAAAGVAVPMISGRGLGHTGGTLDKLEAIPGFRTDLPLDTFRRLVEQLGVALIGQTREIAPADKKLYALRDVTGTVESIPLITASIMSKKLAEGIDALVLDVKFGSGAFMKTPAEAQALADSLTATGEAMGKRVQALLTDMNQPLGWAVGNALEVCEAQQLLRGEQLTGRFADLTFGLAAHMLRLGQVAASVTEGQTLARAMVTSGKALEKWQAIIRAQGGDPRVAEDDRRLPQAAYETVVRAPQSGTVTAMDTEAIGRAAVLLGAGRLTLDAVIDPAVGFRMEVELGAPVSAGDELVRVYYNAAQAVPEVEQRLLAAITITPN</sequence>
<dbReference type="InterPro" id="IPR000312">
    <property type="entry name" value="Glycosyl_Trfase_fam3"/>
</dbReference>
<evidence type="ECO:0000256" key="1">
    <source>
        <dbReference type="ARBA" id="ARBA00006915"/>
    </source>
</evidence>
<comment type="similarity">
    <text evidence="1">Belongs to the thymidine/pyrimidine-nucleoside phosphorylase family.</text>
</comment>
<dbReference type="RefSeq" id="WP_211423103.1">
    <property type="nucleotide sequence ID" value="NZ_CP072642.1"/>
</dbReference>
<evidence type="ECO:0000256" key="2">
    <source>
        <dbReference type="ARBA" id="ARBA00011738"/>
    </source>
</evidence>
<dbReference type="InterPro" id="IPR036320">
    <property type="entry name" value="Glycosyl_Trfase_fam3_N_dom_sf"/>
</dbReference>
<dbReference type="SUPFAM" id="SSF52418">
    <property type="entry name" value="Nucleoside phosphorylase/phosphoribosyltransferase catalytic domain"/>
    <property type="match status" value="1"/>
</dbReference>